<dbReference type="InterPro" id="IPR013783">
    <property type="entry name" value="Ig-like_fold"/>
</dbReference>
<evidence type="ECO:0000256" key="6">
    <source>
        <dbReference type="SAM" id="SignalP"/>
    </source>
</evidence>
<comment type="subcellular location">
    <subcellularLocation>
        <location evidence="1">Periplasm</location>
    </subcellularLocation>
</comment>
<accession>A0ABU6L9U5</accession>
<feature type="domain" description="Pili assembly chaperone C-terminal" evidence="8">
    <location>
        <begin position="157"/>
        <end position="217"/>
    </location>
</feature>
<dbReference type="InterPro" id="IPR016147">
    <property type="entry name" value="Pili_assmbl_chaperone_N"/>
</dbReference>
<dbReference type="InterPro" id="IPR016148">
    <property type="entry name" value="Pili_assmbl_chaperone_C"/>
</dbReference>
<dbReference type="InterPro" id="IPR001829">
    <property type="entry name" value="Pili_assmbl_chaperone_bac"/>
</dbReference>
<dbReference type="Gene3D" id="2.60.40.10">
    <property type="entry name" value="Immunoglobulins"/>
    <property type="match status" value="2"/>
</dbReference>
<keyword evidence="4" id="KW-0574">Periplasm</keyword>
<comment type="similarity">
    <text evidence="2">Belongs to the periplasmic pilus chaperone family.</text>
</comment>
<evidence type="ECO:0000256" key="3">
    <source>
        <dbReference type="ARBA" id="ARBA00022729"/>
    </source>
</evidence>
<dbReference type="Pfam" id="PF02753">
    <property type="entry name" value="PapD_C"/>
    <property type="match status" value="1"/>
</dbReference>
<dbReference type="InterPro" id="IPR008962">
    <property type="entry name" value="PapD-like_sf"/>
</dbReference>
<feature type="chain" id="PRO_5045687072" evidence="6">
    <location>
        <begin position="20"/>
        <end position="225"/>
    </location>
</feature>
<organism evidence="9 10">
    <name type="scientific">Photobacterium toruni</name>
    <dbReference type="NCBI Taxonomy" id="1935446"/>
    <lineage>
        <taxon>Bacteria</taxon>
        <taxon>Pseudomonadati</taxon>
        <taxon>Pseudomonadota</taxon>
        <taxon>Gammaproteobacteria</taxon>
        <taxon>Vibrionales</taxon>
        <taxon>Vibrionaceae</taxon>
        <taxon>Photobacterium</taxon>
    </lineage>
</organism>
<comment type="caution">
    <text evidence="9">The sequence shown here is derived from an EMBL/GenBank/DDBJ whole genome shotgun (WGS) entry which is preliminary data.</text>
</comment>
<dbReference type="InterPro" id="IPR050643">
    <property type="entry name" value="Periplasmic_pilus_chap"/>
</dbReference>
<gene>
    <name evidence="9" type="ORF">VXS06_15545</name>
</gene>
<dbReference type="SUPFAM" id="SSF49584">
    <property type="entry name" value="Periplasmic chaperone C-domain"/>
    <property type="match status" value="1"/>
</dbReference>
<evidence type="ECO:0000259" key="8">
    <source>
        <dbReference type="Pfam" id="PF02753"/>
    </source>
</evidence>
<keyword evidence="3 6" id="KW-0732">Signal</keyword>
<evidence type="ECO:0000256" key="5">
    <source>
        <dbReference type="ARBA" id="ARBA00023186"/>
    </source>
</evidence>
<keyword evidence="5" id="KW-0143">Chaperone</keyword>
<sequence>MINKCIYALLLFMTTQCYASFVLDGTRYIYDGNKKNIAVQITNDSNNKYGGQVWIENTDQPENNIYFIPAPAFFTLSKNQIQIDSIINVNNSLPKNKESLFYLNVQEIPLKSTTNNSLQIAMNTRVKLIYRPKAIINDRAGAENKINIISKNGDIYLNNPTPYYFAITSVNANNQPLQLSSVIMNRLTVFKPFSKVMLGNYGDKNISFKAINDYGAVINYKIKSI</sequence>
<dbReference type="PANTHER" id="PTHR30251:SF2">
    <property type="entry name" value="FIMBRIAL CHAPERONE YADV-RELATED"/>
    <property type="match status" value="1"/>
</dbReference>
<keyword evidence="10" id="KW-1185">Reference proteome</keyword>
<dbReference type="PRINTS" id="PR00969">
    <property type="entry name" value="CHAPERONPILI"/>
</dbReference>
<evidence type="ECO:0000313" key="9">
    <source>
        <dbReference type="EMBL" id="MEC6833180.1"/>
    </source>
</evidence>
<dbReference type="Pfam" id="PF00345">
    <property type="entry name" value="PapD_N"/>
    <property type="match status" value="1"/>
</dbReference>
<dbReference type="RefSeq" id="WP_327775405.1">
    <property type="nucleotide sequence ID" value="NZ_JAYXUG010000015.1"/>
</dbReference>
<dbReference type="InterPro" id="IPR036316">
    <property type="entry name" value="Pili_assmbl_chap_C_dom_sf"/>
</dbReference>
<dbReference type="SUPFAM" id="SSF49354">
    <property type="entry name" value="PapD-like"/>
    <property type="match status" value="1"/>
</dbReference>
<name>A0ABU6L9U5_9GAMM</name>
<protein>
    <submittedName>
        <fullName evidence="9">Fimbrial chaperone</fullName>
    </submittedName>
</protein>
<evidence type="ECO:0000256" key="4">
    <source>
        <dbReference type="ARBA" id="ARBA00022764"/>
    </source>
</evidence>
<feature type="signal peptide" evidence="6">
    <location>
        <begin position="1"/>
        <end position="19"/>
    </location>
</feature>
<evidence type="ECO:0000256" key="2">
    <source>
        <dbReference type="ARBA" id="ARBA00007399"/>
    </source>
</evidence>
<evidence type="ECO:0000259" key="7">
    <source>
        <dbReference type="Pfam" id="PF00345"/>
    </source>
</evidence>
<evidence type="ECO:0000256" key="1">
    <source>
        <dbReference type="ARBA" id="ARBA00004418"/>
    </source>
</evidence>
<dbReference type="NCBIfam" id="NF011758">
    <property type="entry name" value="PRK15211.1"/>
    <property type="match status" value="1"/>
</dbReference>
<dbReference type="EMBL" id="JAYXUG010000015">
    <property type="protein sequence ID" value="MEC6833180.1"/>
    <property type="molecule type" value="Genomic_DNA"/>
</dbReference>
<reference evidence="9 10" key="1">
    <citation type="submission" date="2024-01" db="EMBL/GenBank/DDBJ databases">
        <title>Active colonisers of the gastrointestinal tract of Atlantic salmon farmed in a warm water region.</title>
        <authorList>
            <person name="Bowman J.P."/>
        </authorList>
    </citation>
    <scope>NUCLEOTIDE SEQUENCE [LARGE SCALE GENOMIC DNA]</scope>
    <source>
        <strain evidence="9 10">S3MW1</strain>
    </source>
</reference>
<evidence type="ECO:0000313" key="10">
    <source>
        <dbReference type="Proteomes" id="UP001306119"/>
    </source>
</evidence>
<dbReference type="PANTHER" id="PTHR30251">
    <property type="entry name" value="PILUS ASSEMBLY CHAPERONE"/>
    <property type="match status" value="1"/>
</dbReference>
<feature type="domain" description="Pili assembly chaperone N-terminal" evidence="7">
    <location>
        <begin position="21"/>
        <end position="135"/>
    </location>
</feature>
<dbReference type="Proteomes" id="UP001306119">
    <property type="component" value="Unassembled WGS sequence"/>
</dbReference>
<proteinExistence type="inferred from homology"/>